<proteinExistence type="predicted"/>
<sequence>MSNKDNFLKLLSEEKDLASESFSDLIEGDIKPIVQDKIEKTSEVLEKDLAKIRQEAATRKSEDVTDSASSGFVHMVQPNDVLEYRKPGIQPYVMQKLRHGEYTEADHIDLHGKTIEQAYQEVMNFIAFAKRHEFRNILIIHGKGERSNPKALMKSHVAHWLKQIPDVLAYHSAPAWKGGTGALCIILKKSDKASIQNREEFQRR</sequence>
<dbReference type="PANTHER" id="PTHR35562:SF2">
    <property type="entry name" value="DNA ENDONUCLEASE SMRA-RELATED"/>
    <property type="match status" value="1"/>
</dbReference>
<dbReference type="NCBIfam" id="NF033154">
    <property type="entry name" value="endonuc_SmrA"/>
    <property type="match status" value="1"/>
</dbReference>
<evidence type="ECO:0000313" key="3">
    <source>
        <dbReference type="Proteomes" id="UP000243374"/>
    </source>
</evidence>
<evidence type="ECO:0000259" key="1">
    <source>
        <dbReference type="PROSITE" id="PS50828"/>
    </source>
</evidence>
<keyword evidence="2" id="KW-0255">Endonuclease</keyword>
<dbReference type="Pfam" id="PF01713">
    <property type="entry name" value="Smr"/>
    <property type="match status" value="1"/>
</dbReference>
<dbReference type="PROSITE" id="PS50828">
    <property type="entry name" value="SMR"/>
    <property type="match status" value="1"/>
</dbReference>
<dbReference type="EMBL" id="FOSF01000073">
    <property type="protein sequence ID" value="SFK42748.1"/>
    <property type="molecule type" value="Genomic_DNA"/>
</dbReference>
<dbReference type="SMART" id="SM00463">
    <property type="entry name" value="SMR"/>
    <property type="match status" value="1"/>
</dbReference>
<organism evidence="2 3">
    <name type="scientific">Succinivibrio dextrinosolvens</name>
    <dbReference type="NCBI Taxonomy" id="83771"/>
    <lineage>
        <taxon>Bacteria</taxon>
        <taxon>Pseudomonadati</taxon>
        <taxon>Pseudomonadota</taxon>
        <taxon>Gammaproteobacteria</taxon>
        <taxon>Aeromonadales</taxon>
        <taxon>Succinivibrionaceae</taxon>
        <taxon>Succinivibrio</taxon>
    </lineage>
</organism>
<dbReference type="Gene3D" id="3.30.1370.110">
    <property type="match status" value="1"/>
</dbReference>
<reference evidence="2 3" key="1">
    <citation type="submission" date="2016-10" db="EMBL/GenBank/DDBJ databases">
        <authorList>
            <person name="Varghese N."/>
            <person name="Submissions S."/>
        </authorList>
    </citation>
    <scope>NUCLEOTIDE SEQUENCE [LARGE SCALE GENOMIC DNA]</scope>
    <source>
        <strain evidence="2 3">22B</strain>
    </source>
</reference>
<dbReference type="SUPFAM" id="SSF160443">
    <property type="entry name" value="SMR domain-like"/>
    <property type="match status" value="1"/>
</dbReference>
<keyword evidence="2" id="KW-0540">Nuclease</keyword>
<dbReference type="Proteomes" id="UP000243374">
    <property type="component" value="Unassembled WGS sequence"/>
</dbReference>
<dbReference type="RefSeq" id="WP_074841647.1">
    <property type="nucleotide sequence ID" value="NZ_CP047056.1"/>
</dbReference>
<dbReference type="GO" id="GO:0004520">
    <property type="term" value="F:DNA endonuclease activity"/>
    <property type="evidence" value="ECO:0007669"/>
    <property type="project" value="TreeGrafter"/>
</dbReference>
<dbReference type="OrthoDB" id="9808881at2"/>
<gene>
    <name evidence="2" type="ORF">SAMN04487865_10738</name>
</gene>
<dbReference type="InterPro" id="IPR002625">
    <property type="entry name" value="Smr_dom"/>
</dbReference>
<dbReference type="AlphaFoldDB" id="A0A662ZCC3"/>
<accession>A0A662ZCC3</accession>
<dbReference type="InterPro" id="IPR047688">
    <property type="entry name" value="Endonuc_SmrA"/>
</dbReference>
<protein>
    <submittedName>
        <fullName evidence="2">DNA-nicking endonuclease, Smr domain</fullName>
    </submittedName>
</protein>
<dbReference type="PANTHER" id="PTHR35562">
    <property type="entry name" value="DNA ENDONUCLEASE SMRA-RELATED"/>
    <property type="match status" value="1"/>
</dbReference>
<feature type="domain" description="Smr" evidence="1">
    <location>
        <begin position="108"/>
        <end position="188"/>
    </location>
</feature>
<evidence type="ECO:0000313" key="2">
    <source>
        <dbReference type="EMBL" id="SFK42748.1"/>
    </source>
</evidence>
<name>A0A662ZCC3_9GAMM</name>
<dbReference type="InterPro" id="IPR036063">
    <property type="entry name" value="Smr_dom_sf"/>
</dbReference>
<keyword evidence="3" id="KW-1185">Reference proteome</keyword>
<keyword evidence="2" id="KW-0378">Hydrolase</keyword>